<organism evidence="2 3">
    <name type="scientific">Ophiocordyceps sinensis (strain Co18 / CGMCC 3.14243)</name>
    <name type="common">Yarsagumba caterpillar fungus</name>
    <name type="synonym">Hirsutella sinensis</name>
    <dbReference type="NCBI Taxonomy" id="911162"/>
    <lineage>
        <taxon>Eukaryota</taxon>
        <taxon>Fungi</taxon>
        <taxon>Dikarya</taxon>
        <taxon>Ascomycota</taxon>
        <taxon>Pezizomycotina</taxon>
        <taxon>Sordariomycetes</taxon>
        <taxon>Hypocreomycetidae</taxon>
        <taxon>Hypocreales</taxon>
        <taxon>Ophiocordycipitaceae</taxon>
        <taxon>Ophiocordyceps</taxon>
    </lineage>
</organism>
<dbReference type="AlphaFoldDB" id="T5ADR5"/>
<reference evidence="2 3" key="1">
    <citation type="journal article" date="2013" name="Chin. Sci. Bull.">
        <title>Genome survey uncovers the secrets of sex and lifestyle in caterpillar fungus.</title>
        <authorList>
            <person name="Hu X."/>
            <person name="Zhang Y."/>
            <person name="Xiao G."/>
            <person name="Zheng P."/>
            <person name="Xia Y."/>
            <person name="Zhang X."/>
            <person name="St Leger R.J."/>
            <person name="Liu X."/>
            <person name="Wang C."/>
        </authorList>
    </citation>
    <scope>NUCLEOTIDE SEQUENCE [LARGE SCALE GENOMIC DNA]</scope>
    <source>
        <strain evidence="3">Co18 / CGMCC 3.14243</strain>
        <tissue evidence="2">Fruit-body</tissue>
    </source>
</reference>
<proteinExistence type="predicted"/>
<evidence type="ECO:0000313" key="2">
    <source>
        <dbReference type="EMBL" id="EQL00556.1"/>
    </source>
</evidence>
<feature type="region of interest" description="Disordered" evidence="1">
    <location>
        <begin position="1"/>
        <end position="23"/>
    </location>
</feature>
<evidence type="ECO:0000256" key="1">
    <source>
        <dbReference type="SAM" id="MobiDB-lite"/>
    </source>
</evidence>
<gene>
    <name evidence="2" type="ORF">OCS_03729</name>
</gene>
<accession>T5ADR5</accession>
<dbReference type="EMBL" id="KE652773">
    <property type="protein sequence ID" value="EQL00556.1"/>
    <property type="molecule type" value="Genomic_DNA"/>
</dbReference>
<sequence length="116" mass="12463">MMSAGQAGGRGAEGHPPLDLRNGGVHGEFADVVGALERHHDDAARLVDGDEAPDAVVAGARELGRRRHAVEARARRPLLVRRADARARLAVVQLRAVRGEGVAGKRLELLRVWASW</sequence>
<protein>
    <submittedName>
        <fullName evidence="2">Uncharacterized protein</fullName>
    </submittedName>
</protein>
<feature type="compositionally biased region" description="Gly residues" evidence="1">
    <location>
        <begin position="1"/>
        <end position="11"/>
    </location>
</feature>
<dbReference type="Proteomes" id="UP000019374">
    <property type="component" value="Unassembled WGS sequence"/>
</dbReference>
<evidence type="ECO:0000313" key="3">
    <source>
        <dbReference type="Proteomes" id="UP000019374"/>
    </source>
</evidence>
<name>T5ADR5_OPHSC</name>
<dbReference type="HOGENOM" id="CLU_2097545_0_0_1"/>